<dbReference type="PANTHER" id="PTHR30224">
    <property type="entry name" value="ELECTRON TRANSPORT PROTEIN"/>
    <property type="match status" value="1"/>
</dbReference>
<feature type="transmembrane region" description="Helical" evidence="7">
    <location>
        <begin position="131"/>
        <end position="152"/>
    </location>
</feature>
<dbReference type="EMBL" id="AP028654">
    <property type="protein sequence ID" value="BEP28777.1"/>
    <property type="molecule type" value="Genomic_DNA"/>
</dbReference>
<comment type="subcellular location">
    <subcellularLocation>
        <location evidence="1">Cell membrane</location>
    </subcellularLocation>
</comment>
<keyword evidence="7" id="KW-1133">Transmembrane helix</keyword>
<dbReference type="Pfam" id="PF12801">
    <property type="entry name" value="Fer4_5"/>
    <property type="match status" value="2"/>
</dbReference>
<evidence type="ECO:0000256" key="7">
    <source>
        <dbReference type="SAM" id="Phobius"/>
    </source>
</evidence>
<keyword evidence="4" id="KW-0408">Iron</keyword>
<protein>
    <recommendedName>
        <fullName evidence="8">4Fe-4S ferredoxin-type domain-containing protein</fullName>
    </recommendedName>
</protein>
<dbReference type="RefSeq" id="WP_338537082.1">
    <property type="nucleotide sequence ID" value="NZ_AP028654.1"/>
</dbReference>
<proteinExistence type="predicted"/>
<name>A0AAU9E7X6_9FIRM</name>
<keyword evidence="7" id="KW-0812">Transmembrane</keyword>
<feature type="transmembrane region" description="Helical" evidence="7">
    <location>
        <begin position="36"/>
        <end position="57"/>
    </location>
</feature>
<feature type="transmembrane region" description="Helical" evidence="7">
    <location>
        <begin position="12"/>
        <end position="30"/>
    </location>
</feature>
<keyword evidence="6 7" id="KW-0472">Membrane</keyword>
<evidence type="ECO:0000256" key="6">
    <source>
        <dbReference type="ARBA" id="ARBA00023136"/>
    </source>
</evidence>
<dbReference type="SUPFAM" id="SSF54862">
    <property type="entry name" value="4Fe-4S ferredoxins"/>
    <property type="match status" value="1"/>
</dbReference>
<gene>
    <name evidence="9" type="ORF">HLPR_11080</name>
</gene>
<keyword evidence="2" id="KW-1003">Cell membrane</keyword>
<feature type="domain" description="4Fe-4S ferredoxin-type" evidence="8">
    <location>
        <begin position="211"/>
        <end position="239"/>
    </location>
</feature>
<keyword evidence="10" id="KW-1185">Reference proteome</keyword>
<dbReference type="PROSITE" id="PS00198">
    <property type="entry name" value="4FE4S_FER_1"/>
    <property type="match status" value="1"/>
</dbReference>
<dbReference type="PANTHER" id="PTHR30224:SF4">
    <property type="entry name" value="ELECTRON TRANSPORT PROTEIN YCCM-RELATED"/>
    <property type="match status" value="1"/>
</dbReference>
<evidence type="ECO:0000256" key="1">
    <source>
        <dbReference type="ARBA" id="ARBA00004236"/>
    </source>
</evidence>
<dbReference type="GO" id="GO:0051536">
    <property type="term" value="F:iron-sulfur cluster binding"/>
    <property type="evidence" value="ECO:0007669"/>
    <property type="project" value="UniProtKB-KW"/>
</dbReference>
<feature type="transmembrane region" description="Helical" evidence="7">
    <location>
        <begin position="69"/>
        <end position="91"/>
    </location>
</feature>
<feature type="transmembrane region" description="Helical" evidence="7">
    <location>
        <begin position="164"/>
        <end position="187"/>
    </location>
</feature>
<dbReference type="InterPro" id="IPR052378">
    <property type="entry name" value="NosR_regulator"/>
</dbReference>
<dbReference type="GO" id="GO:0046872">
    <property type="term" value="F:metal ion binding"/>
    <property type="evidence" value="ECO:0007669"/>
    <property type="project" value="UniProtKB-KW"/>
</dbReference>
<dbReference type="InterPro" id="IPR017896">
    <property type="entry name" value="4Fe4S_Fe-S-bd"/>
</dbReference>
<reference evidence="9 10" key="1">
    <citation type="submission" date="2023-08" db="EMBL/GenBank/DDBJ databases">
        <title>Helicovermis profunda gen. nov., sp. nov., a novel mesophilic, fermentative bacterium within the Bacillota from a deep-sea hydrothermal vent chimney.</title>
        <authorList>
            <person name="Miyazaki U."/>
            <person name="Mizutani D."/>
            <person name="Hashimoto Y."/>
            <person name="Tame A."/>
            <person name="Sawayama S."/>
            <person name="Miyazaki J."/>
            <person name="Takai K."/>
            <person name="Nakagawa S."/>
        </authorList>
    </citation>
    <scope>NUCLEOTIDE SEQUENCE [LARGE SCALE GENOMIC DNA]</scope>
    <source>
        <strain evidence="9 10">S502</strain>
    </source>
</reference>
<evidence type="ECO:0000256" key="2">
    <source>
        <dbReference type="ARBA" id="ARBA00022475"/>
    </source>
</evidence>
<dbReference type="Proteomes" id="UP001321786">
    <property type="component" value="Chromosome"/>
</dbReference>
<evidence type="ECO:0000256" key="4">
    <source>
        <dbReference type="ARBA" id="ARBA00023004"/>
    </source>
</evidence>
<dbReference type="KEGG" id="hprf:HLPR_11080"/>
<accession>A0AAU9E7X6</accession>
<evidence type="ECO:0000256" key="3">
    <source>
        <dbReference type="ARBA" id="ARBA00022723"/>
    </source>
</evidence>
<dbReference type="InterPro" id="IPR017900">
    <property type="entry name" value="4Fe4S_Fe_S_CS"/>
</dbReference>
<evidence type="ECO:0000313" key="9">
    <source>
        <dbReference type="EMBL" id="BEP28777.1"/>
    </source>
</evidence>
<sequence>MQFIKKHIRGIIQLFIFTLVLLISINHNLLESGGGISWFSSASLHAVCPFGGVVTIYQLLTVGTFVKQIHAATLVLLVIVLLLAVFLGPVFCGWLCPLGSIQEWIGKIGKKIFGKKYNTFVNSKLDRVLRYFRYFVLVWVIIITARSGEILFQHVDPYYALFNFYTGEVAIQGLVILSLTLISSLFVERSWCKYACPYGALLGLTNKFSIFKIKRNKNTCVTCKKCDKDCPMNIEVSSKSIVTDLQCIRCMKCTSDNSCPIPETVDIKF</sequence>
<dbReference type="GO" id="GO:0005886">
    <property type="term" value="C:plasma membrane"/>
    <property type="evidence" value="ECO:0007669"/>
    <property type="project" value="UniProtKB-SubCell"/>
</dbReference>
<dbReference type="AlphaFoldDB" id="A0AAU9E7X6"/>
<organism evidence="9 10">
    <name type="scientific">Helicovermis profundi</name>
    <dbReference type="NCBI Taxonomy" id="3065157"/>
    <lineage>
        <taxon>Bacteria</taxon>
        <taxon>Bacillati</taxon>
        <taxon>Bacillota</taxon>
        <taxon>Clostridia</taxon>
        <taxon>Helicovermis</taxon>
    </lineage>
</organism>
<evidence type="ECO:0000313" key="10">
    <source>
        <dbReference type="Proteomes" id="UP001321786"/>
    </source>
</evidence>
<keyword evidence="5" id="KW-0411">Iron-sulfur</keyword>
<keyword evidence="3" id="KW-0479">Metal-binding</keyword>
<evidence type="ECO:0000256" key="5">
    <source>
        <dbReference type="ARBA" id="ARBA00023014"/>
    </source>
</evidence>
<evidence type="ECO:0000259" key="8">
    <source>
        <dbReference type="PROSITE" id="PS51379"/>
    </source>
</evidence>
<dbReference type="PROSITE" id="PS51379">
    <property type="entry name" value="4FE4S_FER_2"/>
    <property type="match status" value="1"/>
</dbReference>